<organism evidence="1 2">
    <name type="scientific">Campylobacter majalis</name>
    <dbReference type="NCBI Taxonomy" id="2790656"/>
    <lineage>
        <taxon>Bacteria</taxon>
        <taxon>Pseudomonadati</taxon>
        <taxon>Campylobacterota</taxon>
        <taxon>Epsilonproteobacteria</taxon>
        <taxon>Campylobacterales</taxon>
        <taxon>Campylobacteraceae</taxon>
        <taxon>Campylobacter</taxon>
    </lineage>
</organism>
<gene>
    <name evidence="1" type="ORF">LMG7974_01183</name>
</gene>
<reference evidence="1 2" key="1">
    <citation type="submission" date="2020-11" db="EMBL/GenBank/DDBJ databases">
        <authorList>
            <person name="Peeters C."/>
        </authorList>
    </citation>
    <scope>NUCLEOTIDE SEQUENCE [LARGE SCALE GENOMIC DNA]</scope>
    <source>
        <strain evidence="1 2">LMG 7974</strain>
    </source>
</reference>
<keyword evidence="2" id="KW-1185">Reference proteome</keyword>
<evidence type="ECO:0000313" key="1">
    <source>
        <dbReference type="EMBL" id="CAD7288847.1"/>
    </source>
</evidence>
<sequence>MIFKEKMVCKNEIFIILRATSDKEIDIKDINLSKIWKKGDNKLPNNNVLKHHNFGFEISKKIL</sequence>
<dbReference type="Proteomes" id="UP000789803">
    <property type="component" value="Unassembled WGS sequence"/>
</dbReference>
<comment type="caution">
    <text evidence="1">The sequence shown here is derived from an EMBL/GenBank/DDBJ whole genome shotgun (WGS) entry which is preliminary data.</text>
</comment>
<accession>A0ABN7KC27</accession>
<name>A0ABN7KC27_9BACT</name>
<proteinExistence type="predicted"/>
<protein>
    <submittedName>
        <fullName evidence="1">Uncharacterized protein</fullName>
    </submittedName>
</protein>
<dbReference type="EMBL" id="CAJHOF010000009">
    <property type="protein sequence ID" value="CAD7288847.1"/>
    <property type="molecule type" value="Genomic_DNA"/>
</dbReference>
<evidence type="ECO:0000313" key="2">
    <source>
        <dbReference type="Proteomes" id="UP000789803"/>
    </source>
</evidence>